<reference evidence="1" key="2">
    <citation type="journal article" date="2021" name="PeerJ">
        <title>Extensive microbial diversity within the chicken gut microbiome revealed by metagenomics and culture.</title>
        <authorList>
            <person name="Gilroy R."/>
            <person name="Ravi A."/>
            <person name="Getino M."/>
            <person name="Pursley I."/>
            <person name="Horton D.L."/>
            <person name="Alikhan N.F."/>
            <person name="Baker D."/>
            <person name="Gharbi K."/>
            <person name="Hall N."/>
            <person name="Watson M."/>
            <person name="Adriaenssens E.M."/>
            <person name="Foster-Nyarko E."/>
            <person name="Jarju S."/>
            <person name="Secka A."/>
            <person name="Antonio M."/>
            <person name="Oren A."/>
            <person name="Chaudhuri R.R."/>
            <person name="La Ragione R."/>
            <person name="Hildebrand F."/>
            <person name="Pallen M.J."/>
        </authorList>
    </citation>
    <scope>NUCLEOTIDE SEQUENCE</scope>
    <source>
        <strain evidence="1">CHK184-25365</strain>
    </source>
</reference>
<protein>
    <submittedName>
        <fullName evidence="1">Uncharacterized protein</fullName>
    </submittedName>
</protein>
<dbReference type="EMBL" id="DVGY01000024">
    <property type="protein sequence ID" value="HIR40390.1"/>
    <property type="molecule type" value="Genomic_DNA"/>
</dbReference>
<evidence type="ECO:0000313" key="1">
    <source>
        <dbReference type="EMBL" id="HIR40390.1"/>
    </source>
</evidence>
<evidence type="ECO:0000313" key="2">
    <source>
        <dbReference type="Proteomes" id="UP000886749"/>
    </source>
</evidence>
<dbReference type="Proteomes" id="UP000886749">
    <property type="component" value="Unassembled WGS sequence"/>
</dbReference>
<sequence>MEHSRIFGELQTDYPSIWIQRDQALWMEGEFQMKVLESQRLVLETQGLRLSIFGTGLQVSQLSVDSLRVSGTLQRLDWEVLE</sequence>
<gene>
    <name evidence="1" type="ORF">IAB36_00975</name>
</gene>
<name>A0A9D1AHX4_9FIRM</name>
<dbReference type="AlphaFoldDB" id="A0A9D1AHX4"/>
<organism evidence="1 2">
    <name type="scientific">Candidatus Egerieicola pullicola</name>
    <dbReference type="NCBI Taxonomy" id="2840775"/>
    <lineage>
        <taxon>Bacteria</taxon>
        <taxon>Bacillati</taxon>
        <taxon>Bacillota</taxon>
        <taxon>Clostridia</taxon>
        <taxon>Eubacteriales</taxon>
        <taxon>Oscillospiraceae</taxon>
        <taxon>Oscillospiraceae incertae sedis</taxon>
        <taxon>Candidatus Egerieicola</taxon>
    </lineage>
</organism>
<comment type="caution">
    <text evidence="1">The sequence shown here is derived from an EMBL/GenBank/DDBJ whole genome shotgun (WGS) entry which is preliminary data.</text>
</comment>
<reference evidence="1" key="1">
    <citation type="submission" date="2020-10" db="EMBL/GenBank/DDBJ databases">
        <authorList>
            <person name="Gilroy R."/>
        </authorList>
    </citation>
    <scope>NUCLEOTIDE SEQUENCE</scope>
    <source>
        <strain evidence="1">CHK184-25365</strain>
    </source>
</reference>
<proteinExistence type="predicted"/>
<accession>A0A9D1AHX4</accession>